<evidence type="ECO:0000313" key="2">
    <source>
        <dbReference type="Proteomes" id="UP001239169"/>
    </source>
</evidence>
<proteinExistence type="predicted"/>
<gene>
    <name evidence="1" type="ORF">QJS64_05415</name>
</gene>
<keyword evidence="2" id="KW-1185">Reference proteome</keyword>
<reference evidence="1 2" key="1">
    <citation type="submission" date="2023-04" db="EMBL/GenBank/DDBJ databases">
        <title>Bacteria Genome Submission.</title>
        <authorList>
            <person name="Isaac P."/>
        </authorList>
    </citation>
    <scope>NUCLEOTIDE SEQUENCE [LARGE SCALE GENOMIC DNA]</scope>
    <source>
        <strain evidence="1 2">SampleS7P1</strain>
    </source>
</reference>
<accession>A0ABY8R7B8</accession>
<organism evidence="1 2">
    <name type="scientific">Paraclostridium bifermentans</name>
    <name type="common">Clostridium bifermentans</name>
    <dbReference type="NCBI Taxonomy" id="1490"/>
    <lineage>
        <taxon>Bacteria</taxon>
        <taxon>Bacillati</taxon>
        <taxon>Bacillota</taxon>
        <taxon>Clostridia</taxon>
        <taxon>Peptostreptococcales</taxon>
        <taxon>Peptostreptococcaceae</taxon>
        <taxon>Paraclostridium</taxon>
    </lineage>
</organism>
<dbReference type="EMBL" id="CP124685">
    <property type="protein sequence ID" value="WGX76576.1"/>
    <property type="molecule type" value="Genomic_DNA"/>
</dbReference>
<evidence type="ECO:0000313" key="1">
    <source>
        <dbReference type="EMBL" id="WGX76576.1"/>
    </source>
</evidence>
<protein>
    <submittedName>
        <fullName evidence="1">Uncharacterized protein</fullName>
    </submittedName>
</protein>
<dbReference type="Proteomes" id="UP001239169">
    <property type="component" value="Chromosome"/>
</dbReference>
<name>A0ABY8R7B8_PARBF</name>
<sequence length="43" mass="5327">MRDYFEIQEIDICILIIDYIKEINIFTFTDESIKQLFLYLLFC</sequence>